<dbReference type="CDD" id="cd03801">
    <property type="entry name" value="GT4_PimA-like"/>
    <property type="match status" value="1"/>
</dbReference>
<sequence>MFRLAIITSHPIQYQTPLFKKISEHGEIQLTVYFREKKGALAPYYDKEFGKNVKWEIPLLEGYFFKFLSGLKHLTQELQPTSYDALIVYGWNSWLNLFACLLCRMRKIKVFIYGENPLNQEKKKRGIAQAIKRKVLCLLFQQMSACLFIGKENKKFYEWLGVSKKKLFYVPYAVDNARFREANIRLLEIRSPLEIGSQGGEHQNKNITILFVGKLIARKRPLDLIRAFAPFDAKSQLVMVGEGSLKRELEEYVQKNKIKNVRFAGFVNQETLSTYYREADVFVLPSGRGETWGLVVNEAMNFSLPIIVSDSVGCAADLVRQGINGFTYPEGDIKKLSEHIKMLVGNENTRKSFGKESEMLVRHFSYEKDIEGIIQALSSC</sequence>
<reference evidence="2 3" key="1">
    <citation type="journal article" date="2016" name="Nat. Commun.">
        <title>Thousands of microbial genomes shed light on interconnected biogeochemical processes in an aquifer system.</title>
        <authorList>
            <person name="Anantharaman K."/>
            <person name="Brown C.T."/>
            <person name="Hug L.A."/>
            <person name="Sharon I."/>
            <person name="Castelle C.J."/>
            <person name="Probst A.J."/>
            <person name="Thomas B.C."/>
            <person name="Singh A."/>
            <person name="Wilkins M.J."/>
            <person name="Karaoz U."/>
            <person name="Brodie E.L."/>
            <person name="Williams K.H."/>
            <person name="Hubbard S.S."/>
            <person name="Banfield J.F."/>
        </authorList>
    </citation>
    <scope>NUCLEOTIDE SEQUENCE [LARGE SCALE GENOMIC DNA]</scope>
</reference>
<dbReference type="EMBL" id="MFKK01000017">
    <property type="protein sequence ID" value="OGG40900.1"/>
    <property type="molecule type" value="Genomic_DNA"/>
</dbReference>
<evidence type="ECO:0000313" key="2">
    <source>
        <dbReference type="EMBL" id="OGG40900.1"/>
    </source>
</evidence>
<name>A0A1F6BVF7_9BACT</name>
<feature type="domain" description="Glycosyl transferase family 1" evidence="1">
    <location>
        <begin position="201"/>
        <end position="357"/>
    </location>
</feature>
<dbReference type="GO" id="GO:0016757">
    <property type="term" value="F:glycosyltransferase activity"/>
    <property type="evidence" value="ECO:0007669"/>
    <property type="project" value="InterPro"/>
</dbReference>
<dbReference type="AlphaFoldDB" id="A0A1F6BVF7"/>
<protein>
    <recommendedName>
        <fullName evidence="1">Glycosyl transferase family 1 domain-containing protein</fullName>
    </recommendedName>
</protein>
<dbReference type="STRING" id="1798471.A3A21_01355"/>
<dbReference type="PANTHER" id="PTHR45947:SF3">
    <property type="entry name" value="SULFOQUINOVOSYL TRANSFERASE SQD2"/>
    <property type="match status" value="1"/>
</dbReference>
<dbReference type="InterPro" id="IPR001296">
    <property type="entry name" value="Glyco_trans_1"/>
</dbReference>
<organism evidence="2 3">
    <name type="scientific">Candidatus Jorgensenbacteria bacterium RIFCSPLOWO2_01_FULL_45_25b</name>
    <dbReference type="NCBI Taxonomy" id="1798471"/>
    <lineage>
        <taxon>Bacteria</taxon>
        <taxon>Candidatus Joergenseniibacteriota</taxon>
    </lineage>
</organism>
<gene>
    <name evidence="2" type="ORF">A3A21_01355</name>
</gene>
<comment type="caution">
    <text evidence="2">The sequence shown here is derived from an EMBL/GenBank/DDBJ whole genome shotgun (WGS) entry which is preliminary data.</text>
</comment>
<dbReference type="PANTHER" id="PTHR45947">
    <property type="entry name" value="SULFOQUINOVOSYL TRANSFERASE SQD2"/>
    <property type="match status" value="1"/>
</dbReference>
<accession>A0A1F6BVF7</accession>
<proteinExistence type="predicted"/>
<dbReference type="Gene3D" id="3.40.50.2000">
    <property type="entry name" value="Glycogen Phosphorylase B"/>
    <property type="match status" value="2"/>
</dbReference>
<evidence type="ECO:0000259" key="1">
    <source>
        <dbReference type="Pfam" id="PF00534"/>
    </source>
</evidence>
<dbReference type="InterPro" id="IPR050194">
    <property type="entry name" value="Glycosyltransferase_grp1"/>
</dbReference>
<evidence type="ECO:0000313" key="3">
    <source>
        <dbReference type="Proteomes" id="UP000176996"/>
    </source>
</evidence>
<dbReference type="Proteomes" id="UP000176996">
    <property type="component" value="Unassembled WGS sequence"/>
</dbReference>
<dbReference type="Pfam" id="PF00534">
    <property type="entry name" value="Glycos_transf_1"/>
    <property type="match status" value="1"/>
</dbReference>
<dbReference type="SUPFAM" id="SSF53756">
    <property type="entry name" value="UDP-Glycosyltransferase/glycogen phosphorylase"/>
    <property type="match status" value="1"/>
</dbReference>